<feature type="transmembrane region" description="Helical" evidence="6">
    <location>
        <begin position="302"/>
        <end position="322"/>
    </location>
</feature>
<feature type="transmembrane region" description="Helical" evidence="6">
    <location>
        <begin position="354"/>
        <end position="375"/>
    </location>
</feature>
<comment type="subcellular location">
    <subcellularLocation>
        <location evidence="1">Membrane</location>
        <topology evidence="1">Multi-pass membrane protein</topology>
    </subcellularLocation>
</comment>
<dbReference type="GO" id="GO:0016020">
    <property type="term" value="C:membrane"/>
    <property type="evidence" value="ECO:0007669"/>
    <property type="project" value="UniProtKB-SubCell"/>
</dbReference>
<accession>A0A2V1DJA2</accession>
<keyword evidence="3 6" id="KW-1133">Transmembrane helix</keyword>
<dbReference type="Proteomes" id="UP000244855">
    <property type="component" value="Unassembled WGS sequence"/>
</dbReference>
<feature type="compositionally biased region" description="Basic residues" evidence="5">
    <location>
        <begin position="394"/>
        <end position="413"/>
    </location>
</feature>
<dbReference type="EMBL" id="KZ805443">
    <property type="protein sequence ID" value="PVH97194.1"/>
    <property type="molecule type" value="Genomic_DNA"/>
</dbReference>
<dbReference type="AlphaFoldDB" id="A0A2V1DJA2"/>
<keyword evidence="4 6" id="KW-0472">Membrane</keyword>
<keyword evidence="8" id="KW-1185">Reference proteome</keyword>
<name>A0A2V1DJA2_9PLEO</name>
<gene>
    <name evidence="7" type="ORF">DM02DRAFT_89883</name>
</gene>
<sequence>MSSAAPPLSPSLHPQSEDRQMNRLRYHGPFVPYHLIKARSASSVRNDTTFVTKRVRDYIESFQIPKSTLEELDHVLRAPSKGKEMQYDPLHTLFRAIHDDSHSLVEIIRISLQRIGEDTLDENLMQRRVTFWRGLLHRLNFNLGELDQNLRAFLHFTTGPEMHTSREVLPSMKLARETQETLRDCMALIDRSSHSLLTQMQMVDSRRSIAEAESVSKLTELAFIFIPLSFVASLFSMQVHELDGGVPLYRFVLVAVAFVIVAYAMRLSIRSARLVEYKNDLFEQIREETDLQHNESIPTHKFIGWIASAAIVSASSNASSFVAVFAPFTLAAAVLAAIVSPIVLLWLRNIDRGFTAVMTVLLLLLDMVLVVPIVLNNSDHLKFNPRQQILQIQRTHRMNKQKREKAKRRRRRKAGADPENAGSESEESSDS</sequence>
<feature type="transmembrane region" description="Helical" evidence="6">
    <location>
        <begin position="328"/>
        <end position="347"/>
    </location>
</feature>
<evidence type="ECO:0000256" key="5">
    <source>
        <dbReference type="SAM" id="MobiDB-lite"/>
    </source>
</evidence>
<evidence type="ECO:0000313" key="8">
    <source>
        <dbReference type="Proteomes" id="UP000244855"/>
    </source>
</evidence>
<dbReference type="Gene3D" id="1.20.58.340">
    <property type="entry name" value="Magnesium transport protein CorA, transmembrane region"/>
    <property type="match status" value="1"/>
</dbReference>
<evidence type="ECO:0000256" key="2">
    <source>
        <dbReference type="ARBA" id="ARBA00022692"/>
    </source>
</evidence>
<proteinExistence type="predicted"/>
<protein>
    <submittedName>
        <fullName evidence="7">Uncharacterized protein</fullName>
    </submittedName>
</protein>
<reference evidence="7 8" key="1">
    <citation type="journal article" date="2018" name="Sci. Rep.">
        <title>Comparative genomics provides insights into the lifestyle and reveals functional heterogeneity of dark septate endophytic fungi.</title>
        <authorList>
            <person name="Knapp D.G."/>
            <person name="Nemeth J.B."/>
            <person name="Barry K."/>
            <person name="Hainaut M."/>
            <person name="Henrissat B."/>
            <person name="Johnson J."/>
            <person name="Kuo A."/>
            <person name="Lim J.H.P."/>
            <person name="Lipzen A."/>
            <person name="Nolan M."/>
            <person name="Ohm R.A."/>
            <person name="Tamas L."/>
            <person name="Grigoriev I.V."/>
            <person name="Spatafora J.W."/>
            <person name="Nagy L.G."/>
            <person name="Kovacs G.M."/>
        </authorList>
    </citation>
    <scope>NUCLEOTIDE SEQUENCE [LARGE SCALE GENOMIC DNA]</scope>
    <source>
        <strain evidence="7 8">DSE2036</strain>
    </source>
</reference>
<feature type="transmembrane region" description="Helical" evidence="6">
    <location>
        <begin position="248"/>
        <end position="269"/>
    </location>
</feature>
<evidence type="ECO:0000256" key="3">
    <source>
        <dbReference type="ARBA" id="ARBA00022989"/>
    </source>
</evidence>
<evidence type="ECO:0000313" key="7">
    <source>
        <dbReference type="EMBL" id="PVH97194.1"/>
    </source>
</evidence>
<dbReference type="InterPro" id="IPR045863">
    <property type="entry name" value="CorA_TM1_TM2"/>
</dbReference>
<dbReference type="SUPFAM" id="SSF144083">
    <property type="entry name" value="Magnesium transport protein CorA, transmembrane region"/>
    <property type="match status" value="1"/>
</dbReference>
<evidence type="ECO:0000256" key="1">
    <source>
        <dbReference type="ARBA" id="ARBA00004141"/>
    </source>
</evidence>
<organism evidence="7 8">
    <name type="scientific">Periconia macrospinosa</name>
    <dbReference type="NCBI Taxonomy" id="97972"/>
    <lineage>
        <taxon>Eukaryota</taxon>
        <taxon>Fungi</taxon>
        <taxon>Dikarya</taxon>
        <taxon>Ascomycota</taxon>
        <taxon>Pezizomycotina</taxon>
        <taxon>Dothideomycetes</taxon>
        <taxon>Pleosporomycetidae</taxon>
        <taxon>Pleosporales</taxon>
        <taxon>Massarineae</taxon>
        <taxon>Periconiaceae</taxon>
        <taxon>Periconia</taxon>
    </lineage>
</organism>
<dbReference type="STRING" id="97972.A0A2V1DJA2"/>
<dbReference type="OrthoDB" id="3231000at2759"/>
<feature type="region of interest" description="Disordered" evidence="5">
    <location>
        <begin position="394"/>
        <end position="431"/>
    </location>
</feature>
<evidence type="ECO:0000256" key="6">
    <source>
        <dbReference type="SAM" id="Phobius"/>
    </source>
</evidence>
<evidence type="ECO:0000256" key="4">
    <source>
        <dbReference type="ARBA" id="ARBA00023136"/>
    </source>
</evidence>
<keyword evidence="2 6" id="KW-0812">Transmembrane</keyword>